<keyword evidence="2" id="KW-1185">Reference proteome</keyword>
<dbReference type="AlphaFoldDB" id="A0AA40FDC3"/>
<protein>
    <submittedName>
        <fullName evidence="1">Uncharacterized protein</fullName>
    </submittedName>
</protein>
<sequence length="70" mass="8005">MSNVRIEITVLNRHSTALLDIKRGIYDEISVRGIDGEEKLNFLGEMKEVAKKRLWSRTGNVTGNVMLRTM</sequence>
<dbReference type="EMBL" id="JAHYIQ010000059">
    <property type="protein sequence ID" value="KAK1116916.1"/>
    <property type="molecule type" value="Genomic_DNA"/>
</dbReference>
<reference evidence="1" key="1">
    <citation type="submission" date="2021-10" db="EMBL/GenBank/DDBJ databases">
        <title>Melipona bicolor Genome sequencing and assembly.</title>
        <authorList>
            <person name="Araujo N.S."/>
            <person name="Arias M.C."/>
        </authorList>
    </citation>
    <scope>NUCLEOTIDE SEQUENCE</scope>
    <source>
        <strain evidence="1">USP_2M_L1-L4_2017</strain>
        <tissue evidence="1">Whole body</tissue>
    </source>
</reference>
<organism evidence="1 2">
    <name type="scientific">Melipona bicolor</name>
    <dbReference type="NCBI Taxonomy" id="60889"/>
    <lineage>
        <taxon>Eukaryota</taxon>
        <taxon>Metazoa</taxon>
        <taxon>Ecdysozoa</taxon>
        <taxon>Arthropoda</taxon>
        <taxon>Hexapoda</taxon>
        <taxon>Insecta</taxon>
        <taxon>Pterygota</taxon>
        <taxon>Neoptera</taxon>
        <taxon>Endopterygota</taxon>
        <taxon>Hymenoptera</taxon>
        <taxon>Apocrita</taxon>
        <taxon>Aculeata</taxon>
        <taxon>Apoidea</taxon>
        <taxon>Anthophila</taxon>
        <taxon>Apidae</taxon>
        <taxon>Melipona</taxon>
    </lineage>
</organism>
<gene>
    <name evidence="1" type="ORF">K0M31_017133</name>
</gene>
<evidence type="ECO:0000313" key="1">
    <source>
        <dbReference type="EMBL" id="KAK1116916.1"/>
    </source>
</evidence>
<name>A0AA40FDC3_9HYME</name>
<dbReference type="Proteomes" id="UP001177670">
    <property type="component" value="Unassembled WGS sequence"/>
</dbReference>
<accession>A0AA40FDC3</accession>
<comment type="caution">
    <text evidence="1">The sequence shown here is derived from an EMBL/GenBank/DDBJ whole genome shotgun (WGS) entry which is preliminary data.</text>
</comment>
<proteinExistence type="predicted"/>
<evidence type="ECO:0000313" key="2">
    <source>
        <dbReference type="Proteomes" id="UP001177670"/>
    </source>
</evidence>